<name>A0A1T4VYG9_9GAMM</name>
<dbReference type="RefSeq" id="WP_078929516.1">
    <property type="nucleotide sequence ID" value="NZ_FUXX01000060.1"/>
</dbReference>
<dbReference type="UniPathway" id="UPA00060">
    <property type="reaction ID" value="UER00138"/>
</dbReference>
<dbReference type="AlphaFoldDB" id="A0A1T4VYG9"/>
<dbReference type="SUPFAM" id="SSF51391">
    <property type="entry name" value="Thiamin phosphate synthase"/>
    <property type="match status" value="1"/>
</dbReference>
<evidence type="ECO:0000256" key="11">
    <source>
        <dbReference type="ARBA" id="ARBA00047851"/>
    </source>
</evidence>
<dbReference type="CDD" id="cd01169">
    <property type="entry name" value="HMPP_kinase"/>
    <property type="match status" value="1"/>
</dbReference>
<dbReference type="InterPro" id="IPR029056">
    <property type="entry name" value="Ribokinase-like"/>
</dbReference>
<dbReference type="EMBL" id="FUXX01000060">
    <property type="protein sequence ID" value="SKA69541.1"/>
    <property type="molecule type" value="Genomic_DNA"/>
</dbReference>
<dbReference type="GO" id="GO:0008972">
    <property type="term" value="F:phosphomethylpyrimidine kinase activity"/>
    <property type="evidence" value="ECO:0007669"/>
    <property type="project" value="InterPro"/>
</dbReference>
<dbReference type="FunFam" id="3.20.20.70:FF:000064">
    <property type="entry name" value="Thiamine-phosphate synthase"/>
    <property type="match status" value="1"/>
</dbReference>
<dbReference type="GO" id="GO:0005829">
    <property type="term" value="C:cytosol"/>
    <property type="evidence" value="ECO:0007669"/>
    <property type="project" value="TreeGrafter"/>
</dbReference>
<keyword evidence="4" id="KW-0547">Nucleotide-binding</keyword>
<keyword evidence="8 13" id="KW-0784">Thiamine biosynthesis</keyword>
<feature type="binding site" evidence="13">
    <location>
        <begin position="418"/>
        <end position="420"/>
    </location>
    <ligand>
        <name>2-[(2R,5Z)-2-carboxy-4-methylthiazol-5(2H)-ylidene]ethyl phosphate</name>
        <dbReference type="ChEBI" id="CHEBI:62899"/>
    </ligand>
</feature>
<sequence>MNNRHRPLVLVIAGLDSGGGAGITADTITIHDNGCWSLPCVTAITAQSLKKVSGIEEPSSELFKQTLKLAKEDWSEIASAKIGLITHQSILEETLSFFENSSYKIPVVWDPVLTATAGRLESADLKGSLSRILKVSTVFTPNLPEALELADWNQERLEKEGVKKLGEYFLEKGAECVIIKGGHLNKNNSAVDTFVSKDLTFTMTTQKVEGDGAHGGGCAFSSALAAYIAAGYATFDAAVLAKAYVYRGIVEPALPHNKERPPVGHHGIPDSLAYMPIIQEEGFPLKSEPFSRCSRPLGLYPVVDSYEWGERLLKAGVKTIQLRIKDKTTPDLYSQIEKSVKLATQYNASLFIDDHYELAIKAGAFGVHLGMEDLKTADLNKIRQAGLKLGVSTHGPYEMVKASQLNPSYIALGHIFPTNSKKMPSKPQGIEKLRLQTKMLEKEDFMTVAIGGIKLDKAKEVLTTGVNSIALITGITKDENPEKAVKEWLKLFE</sequence>
<dbReference type="GO" id="GO:0008902">
    <property type="term" value="F:hydroxymethylpyrimidine kinase activity"/>
    <property type="evidence" value="ECO:0007669"/>
    <property type="project" value="TreeGrafter"/>
</dbReference>
<evidence type="ECO:0000256" key="4">
    <source>
        <dbReference type="ARBA" id="ARBA00022741"/>
    </source>
</evidence>
<protein>
    <recommendedName>
        <fullName evidence="13">Thiamine-phosphate synthase</fullName>
        <shortName evidence="13">TP synthase</shortName>
        <shortName evidence="13">TPS</shortName>
        <ecNumber evidence="13">2.5.1.3</ecNumber>
    </recommendedName>
    <alternativeName>
        <fullName evidence="13">Thiamine-phosphate pyrophosphorylase</fullName>
        <shortName evidence="13">TMP pyrophosphorylase</shortName>
        <shortName evidence="13">TMP-PPase</shortName>
    </alternativeName>
</protein>
<dbReference type="GO" id="GO:0004789">
    <property type="term" value="F:thiamine-phosphate diphosphorylase activity"/>
    <property type="evidence" value="ECO:0007669"/>
    <property type="project" value="UniProtKB-UniRule"/>
</dbReference>
<evidence type="ECO:0000259" key="15">
    <source>
        <dbReference type="Pfam" id="PF08543"/>
    </source>
</evidence>
<dbReference type="NCBIfam" id="NF002904">
    <property type="entry name" value="PRK03512.1"/>
    <property type="match status" value="1"/>
</dbReference>
<comment type="similarity">
    <text evidence="13">Belongs to the thiamine-phosphate synthase family.</text>
</comment>
<organism evidence="16 17">
    <name type="scientific">Succinivibrio dextrinosolvens DSM 3072</name>
    <dbReference type="NCBI Taxonomy" id="1123324"/>
    <lineage>
        <taxon>Bacteria</taxon>
        <taxon>Pseudomonadati</taxon>
        <taxon>Pseudomonadota</taxon>
        <taxon>Gammaproteobacteria</taxon>
        <taxon>Aeromonadales</taxon>
        <taxon>Succinivibrionaceae</taxon>
        <taxon>Succinivibrio</taxon>
    </lineage>
</organism>
<keyword evidence="17" id="KW-1185">Reference proteome</keyword>
<comment type="function">
    <text evidence="13">Condenses 4-methyl-5-(beta-hydroxyethyl)thiazole monophosphate (THZ-P) and 2-methyl-4-amino-5-hydroxymethyl pyrimidine pyrophosphate (HMP-PP) to form thiamine monophosphate (TMP).</text>
</comment>
<dbReference type="InterPro" id="IPR013785">
    <property type="entry name" value="Aldolase_TIM"/>
</dbReference>
<dbReference type="InterPro" id="IPR004399">
    <property type="entry name" value="HMP/HMP-P_kinase_dom"/>
</dbReference>
<evidence type="ECO:0000256" key="5">
    <source>
        <dbReference type="ARBA" id="ARBA00022777"/>
    </source>
</evidence>
<feature type="binding site" evidence="13">
    <location>
        <position position="353"/>
    </location>
    <ligand>
        <name>4-amino-2-methyl-5-(diphosphooxymethyl)pyrimidine</name>
        <dbReference type="ChEBI" id="CHEBI:57841"/>
    </ligand>
</feature>
<feature type="binding site" evidence="13">
    <location>
        <begin position="472"/>
        <end position="473"/>
    </location>
    <ligand>
        <name>2-[(2R,5Z)-2-carboxy-4-methylthiazol-5(2H)-ylidene]ethyl phosphate</name>
        <dbReference type="ChEBI" id="CHEBI:62899"/>
    </ligand>
</feature>
<keyword evidence="5 16" id="KW-0418">Kinase</keyword>
<dbReference type="GO" id="GO:0000287">
    <property type="term" value="F:magnesium ion binding"/>
    <property type="evidence" value="ECO:0007669"/>
    <property type="project" value="UniProtKB-UniRule"/>
</dbReference>
<dbReference type="Proteomes" id="UP000242432">
    <property type="component" value="Unassembled WGS sequence"/>
</dbReference>
<feature type="binding site" evidence="13">
    <location>
        <position position="421"/>
    </location>
    <ligand>
        <name>4-amino-2-methyl-5-(diphosphooxymethyl)pyrimidine</name>
        <dbReference type="ChEBI" id="CHEBI:57841"/>
    </ligand>
</feature>
<feature type="binding site" evidence="13">
    <location>
        <position position="392"/>
    </location>
    <ligand>
        <name>4-amino-2-methyl-5-(diphosphooxymethyl)pyrimidine</name>
        <dbReference type="ChEBI" id="CHEBI:57841"/>
    </ligand>
</feature>
<dbReference type="HAMAP" id="MF_00097">
    <property type="entry name" value="TMP_synthase"/>
    <property type="match status" value="1"/>
</dbReference>
<keyword evidence="9" id="KW-0511">Multifunctional enzyme</keyword>
<dbReference type="InterPro" id="IPR036206">
    <property type="entry name" value="ThiamineP_synth_sf"/>
</dbReference>
<evidence type="ECO:0000256" key="10">
    <source>
        <dbReference type="ARBA" id="ARBA00047334"/>
    </source>
</evidence>
<reference evidence="17" key="1">
    <citation type="submission" date="2017-02" db="EMBL/GenBank/DDBJ databases">
        <authorList>
            <person name="Varghese N."/>
            <person name="Submissions S."/>
        </authorList>
    </citation>
    <scope>NUCLEOTIDE SEQUENCE [LARGE SCALE GENOMIC DNA]</scope>
    <source>
        <strain evidence="17">DSM 3072</strain>
    </source>
</reference>
<comment type="catalytic activity">
    <reaction evidence="10 13">
        <text>4-methyl-5-(2-phosphooxyethyl)-thiazole + 4-amino-2-methyl-5-(diphosphooxymethyl)pyrimidine + H(+) = thiamine phosphate + diphosphate</text>
        <dbReference type="Rhea" id="RHEA:22328"/>
        <dbReference type="ChEBI" id="CHEBI:15378"/>
        <dbReference type="ChEBI" id="CHEBI:33019"/>
        <dbReference type="ChEBI" id="CHEBI:37575"/>
        <dbReference type="ChEBI" id="CHEBI:57841"/>
        <dbReference type="ChEBI" id="CHEBI:58296"/>
        <dbReference type="EC" id="2.5.1.3"/>
    </reaction>
</comment>
<comment type="catalytic activity">
    <reaction evidence="12 13">
        <text>2-[(2R,5Z)-2-carboxy-4-methylthiazol-5(2H)-ylidene]ethyl phosphate + 4-amino-2-methyl-5-(diphosphooxymethyl)pyrimidine + 2 H(+) = thiamine phosphate + CO2 + diphosphate</text>
        <dbReference type="Rhea" id="RHEA:47844"/>
        <dbReference type="ChEBI" id="CHEBI:15378"/>
        <dbReference type="ChEBI" id="CHEBI:16526"/>
        <dbReference type="ChEBI" id="CHEBI:33019"/>
        <dbReference type="ChEBI" id="CHEBI:37575"/>
        <dbReference type="ChEBI" id="CHEBI:57841"/>
        <dbReference type="ChEBI" id="CHEBI:62899"/>
        <dbReference type="EC" id="2.5.1.3"/>
    </reaction>
</comment>
<dbReference type="NCBIfam" id="TIGR00693">
    <property type="entry name" value="thiE"/>
    <property type="match status" value="1"/>
</dbReference>
<evidence type="ECO:0000256" key="3">
    <source>
        <dbReference type="ARBA" id="ARBA00022723"/>
    </source>
</evidence>
<gene>
    <name evidence="13" type="primary">thiE</name>
    <name evidence="16" type="ORF">SAMN02745213_02228</name>
</gene>
<evidence type="ECO:0000256" key="6">
    <source>
        <dbReference type="ARBA" id="ARBA00022840"/>
    </source>
</evidence>
<evidence type="ECO:0000256" key="2">
    <source>
        <dbReference type="ARBA" id="ARBA00022679"/>
    </source>
</evidence>
<dbReference type="GO" id="GO:0009229">
    <property type="term" value="P:thiamine diphosphate biosynthetic process"/>
    <property type="evidence" value="ECO:0007669"/>
    <property type="project" value="UniProtKB-UniRule"/>
</dbReference>
<evidence type="ECO:0000256" key="1">
    <source>
        <dbReference type="ARBA" id="ARBA00005165"/>
    </source>
</evidence>
<dbReference type="SUPFAM" id="SSF53613">
    <property type="entry name" value="Ribokinase-like"/>
    <property type="match status" value="1"/>
</dbReference>
<feature type="binding site" evidence="13">
    <location>
        <position position="373"/>
    </location>
    <ligand>
        <name>Mg(2+)</name>
        <dbReference type="ChEBI" id="CHEBI:18420"/>
    </ligand>
</feature>
<proteinExistence type="inferred from homology"/>
<dbReference type="Pfam" id="PF02581">
    <property type="entry name" value="TMP-TENI"/>
    <property type="match status" value="1"/>
</dbReference>
<comment type="pathway">
    <text evidence="1 13">Cofactor biosynthesis; thiamine diphosphate biosynthesis; thiamine phosphate from 4-amino-2-methyl-5-diphosphomethylpyrimidine and 4-methyl-5-(2-phosphoethyl)-thiazole: step 1/1.</text>
</comment>
<evidence type="ECO:0000256" key="9">
    <source>
        <dbReference type="ARBA" id="ARBA00023268"/>
    </source>
</evidence>
<feature type="binding site" evidence="13">
    <location>
        <position position="452"/>
    </location>
    <ligand>
        <name>2-[(2R,5Z)-2-carboxy-4-methylthiazol-5(2H)-ylidene]ethyl phosphate</name>
        <dbReference type="ChEBI" id="CHEBI:62899"/>
    </ligand>
</feature>
<dbReference type="PANTHER" id="PTHR20858:SF17">
    <property type="entry name" value="HYDROXYMETHYLPYRIMIDINE_PHOSPHOMETHYLPYRIMIDINE KINASE THI20-RELATED"/>
    <property type="match status" value="1"/>
</dbReference>
<feature type="domain" description="Pyridoxamine kinase/Phosphomethylpyrimidine kinase" evidence="15">
    <location>
        <begin position="16"/>
        <end position="251"/>
    </location>
</feature>
<keyword evidence="3 13" id="KW-0479">Metal-binding</keyword>
<keyword evidence="7 13" id="KW-0460">Magnesium</keyword>
<dbReference type="Pfam" id="PF08543">
    <property type="entry name" value="Phos_pyr_kin"/>
    <property type="match status" value="1"/>
</dbReference>
<evidence type="ECO:0000256" key="8">
    <source>
        <dbReference type="ARBA" id="ARBA00022977"/>
    </source>
</evidence>
<evidence type="ECO:0000256" key="13">
    <source>
        <dbReference type="HAMAP-Rule" id="MF_00097"/>
    </source>
</evidence>
<keyword evidence="2 13" id="KW-0808">Transferase</keyword>
<feature type="binding site" evidence="13">
    <location>
        <begin position="321"/>
        <end position="325"/>
    </location>
    <ligand>
        <name>4-amino-2-methyl-5-(diphosphooxymethyl)pyrimidine</name>
        <dbReference type="ChEBI" id="CHEBI:57841"/>
    </ligand>
</feature>
<feature type="domain" description="Thiamine phosphate synthase/TenI" evidence="14">
    <location>
        <begin position="305"/>
        <end position="475"/>
    </location>
</feature>
<keyword evidence="6" id="KW-0067">ATP-binding</keyword>
<accession>A0A1T4VYG9</accession>
<comment type="cofactor">
    <cofactor evidence="13">
        <name>Mg(2+)</name>
        <dbReference type="ChEBI" id="CHEBI:18420"/>
    </cofactor>
    <text evidence="13">Binds 1 Mg(2+) ion per subunit.</text>
</comment>
<dbReference type="EC" id="2.5.1.3" evidence="13"/>
<dbReference type="Gene3D" id="3.40.1190.20">
    <property type="match status" value="1"/>
</dbReference>
<dbReference type="PANTHER" id="PTHR20858">
    <property type="entry name" value="PHOSPHOMETHYLPYRIMIDINE KINASE"/>
    <property type="match status" value="1"/>
</dbReference>
<evidence type="ECO:0000256" key="12">
    <source>
        <dbReference type="ARBA" id="ARBA00047883"/>
    </source>
</evidence>
<comment type="catalytic activity">
    <reaction evidence="11 13">
        <text>2-(2-carboxy-4-methylthiazol-5-yl)ethyl phosphate + 4-amino-2-methyl-5-(diphosphooxymethyl)pyrimidine + 2 H(+) = thiamine phosphate + CO2 + diphosphate</text>
        <dbReference type="Rhea" id="RHEA:47848"/>
        <dbReference type="ChEBI" id="CHEBI:15378"/>
        <dbReference type="ChEBI" id="CHEBI:16526"/>
        <dbReference type="ChEBI" id="CHEBI:33019"/>
        <dbReference type="ChEBI" id="CHEBI:37575"/>
        <dbReference type="ChEBI" id="CHEBI:57841"/>
        <dbReference type="ChEBI" id="CHEBI:62890"/>
        <dbReference type="EC" id="2.5.1.3"/>
    </reaction>
</comment>
<dbReference type="Gene3D" id="3.20.20.70">
    <property type="entry name" value="Aldolase class I"/>
    <property type="match status" value="1"/>
</dbReference>
<evidence type="ECO:0000313" key="16">
    <source>
        <dbReference type="EMBL" id="SKA69541.1"/>
    </source>
</evidence>
<feature type="binding site" evidence="13">
    <location>
        <position position="354"/>
    </location>
    <ligand>
        <name>Mg(2+)</name>
        <dbReference type="ChEBI" id="CHEBI:18420"/>
    </ligand>
</feature>
<dbReference type="InterPro" id="IPR013749">
    <property type="entry name" value="PM/HMP-P_kinase-1"/>
</dbReference>
<dbReference type="InterPro" id="IPR034291">
    <property type="entry name" value="TMP_synthase"/>
</dbReference>
<evidence type="ECO:0000256" key="7">
    <source>
        <dbReference type="ARBA" id="ARBA00022842"/>
    </source>
</evidence>
<evidence type="ECO:0000259" key="14">
    <source>
        <dbReference type="Pfam" id="PF02581"/>
    </source>
</evidence>
<dbReference type="InterPro" id="IPR022998">
    <property type="entry name" value="ThiamineP_synth_TenI"/>
</dbReference>
<evidence type="ECO:0000313" key="17">
    <source>
        <dbReference type="Proteomes" id="UP000242432"/>
    </source>
</evidence>
<dbReference type="GO" id="GO:0009228">
    <property type="term" value="P:thiamine biosynthetic process"/>
    <property type="evidence" value="ECO:0007669"/>
    <property type="project" value="UniProtKB-KW"/>
</dbReference>
<dbReference type="GO" id="GO:0005524">
    <property type="term" value="F:ATP binding"/>
    <property type="evidence" value="ECO:0007669"/>
    <property type="project" value="UniProtKB-KW"/>
</dbReference>
<dbReference type="CDD" id="cd00564">
    <property type="entry name" value="TMP_TenI"/>
    <property type="match status" value="1"/>
</dbReference>